<name>A0AAD7ZJZ5_DIPPU</name>
<reference evidence="2" key="1">
    <citation type="journal article" date="2023" name="IScience">
        <title>Live-bearing cockroach genome reveals convergent evolutionary mechanisms linked to viviparity in insects and beyond.</title>
        <authorList>
            <person name="Fouks B."/>
            <person name="Harrison M.C."/>
            <person name="Mikhailova A.A."/>
            <person name="Marchal E."/>
            <person name="English S."/>
            <person name="Carruthers M."/>
            <person name="Jennings E.C."/>
            <person name="Chiamaka E.L."/>
            <person name="Frigard R.A."/>
            <person name="Pippel M."/>
            <person name="Attardo G.M."/>
            <person name="Benoit J.B."/>
            <person name="Bornberg-Bauer E."/>
            <person name="Tobe S.S."/>
        </authorList>
    </citation>
    <scope>NUCLEOTIDE SEQUENCE</scope>
    <source>
        <strain evidence="2">Stay&amp;Tobe</strain>
    </source>
</reference>
<evidence type="ECO:0000259" key="1">
    <source>
        <dbReference type="PROSITE" id="PS51834"/>
    </source>
</evidence>
<evidence type="ECO:0000313" key="2">
    <source>
        <dbReference type="EMBL" id="KAJ9581737.1"/>
    </source>
</evidence>
<gene>
    <name evidence="2" type="ORF">L9F63_003914</name>
</gene>
<dbReference type="PROSITE" id="PS51834">
    <property type="entry name" value="DENN_FLCN_SMCR8"/>
    <property type="match status" value="1"/>
</dbReference>
<proteinExistence type="predicted"/>
<dbReference type="EMBL" id="JASPKZ010007844">
    <property type="protein sequence ID" value="KAJ9581737.1"/>
    <property type="molecule type" value="Genomic_DNA"/>
</dbReference>
<accession>A0AAD7ZJZ5</accession>
<reference evidence="2" key="2">
    <citation type="submission" date="2023-05" db="EMBL/GenBank/DDBJ databases">
        <authorList>
            <person name="Fouks B."/>
        </authorList>
    </citation>
    <scope>NUCLEOTIDE SEQUENCE</scope>
    <source>
        <strain evidence="2">Stay&amp;Tobe</strain>
        <tissue evidence="2">Testes</tissue>
    </source>
</reference>
<comment type="caution">
    <text evidence="2">The sequence shown here is derived from an EMBL/GenBank/DDBJ whole genome shotgun (WGS) entry which is preliminary data.</text>
</comment>
<sequence>MNALSPYVPVMAGQEVKILRWRCGTLMATHISLYHLIGLCIPERLSVHDMISPKDKNFVTILDVNSKQLFGPAYSGQLLGSLERTVQHMPSDQTLKLHLQTVAAGLNEKLFMYLTLIKMEQSPEKNKTSPGSEVLREIGLESCDAEIVRNLSKIGFVDWKLLH</sequence>
<feature type="domain" description="UDENN FLCN/SMCR8-type" evidence="1">
    <location>
        <begin position="1"/>
        <end position="156"/>
    </location>
</feature>
<organism evidence="2 3">
    <name type="scientific">Diploptera punctata</name>
    <name type="common">Pacific beetle cockroach</name>
    <dbReference type="NCBI Taxonomy" id="6984"/>
    <lineage>
        <taxon>Eukaryota</taxon>
        <taxon>Metazoa</taxon>
        <taxon>Ecdysozoa</taxon>
        <taxon>Arthropoda</taxon>
        <taxon>Hexapoda</taxon>
        <taxon>Insecta</taxon>
        <taxon>Pterygota</taxon>
        <taxon>Neoptera</taxon>
        <taxon>Polyneoptera</taxon>
        <taxon>Dictyoptera</taxon>
        <taxon>Blattodea</taxon>
        <taxon>Blaberoidea</taxon>
        <taxon>Blaberidae</taxon>
        <taxon>Diplopterinae</taxon>
        <taxon>Diploptera</taxon>
    </lineage>
</organism>
<evidence type="ECO:0000313" key="3">
    <source>
        <dbReference type="Proteomes" id="UP001233999"/>
    </source>
</evidence>
<protein>
    <recommendedName>
        <fullName evidence="1">UDENN FLCN/SMCR8-type domain-containing protein</fullName>
    </recommendedName>
</protein>
<keyword evidence="3" id="KW-1185">Reference proteome</keyword>
<dbReference type="InterPro" id="IPR037521">
    <property type="entry name" value="FLCN/SMCR8_DENN"/>
</dbReference>
<dbReference type="Proteomes" id="UP001233999">
    <property type="component" value="Unassembled WGS sequence"/>
</dbReference>
<dbReference type="AlphaFoldDB" id="A0AAD7ZJZ5"/>